<dbReference type="SMART" id="SM00382">
    <property type="entry name" value="AAA"/>
    <property type="match status" value="1"/>
</dbReference>
<proteinExistence type="predicted"/>
<evidence type="ECO:0000313" key="3">
    <source>
        <dbReference type="Proteomes" id="UP000470772"/>
    </source>
</evidence>
<dbReference type="InterPro" id="IPR027417">
    <property type="entry name" value="P-loop_NTPase"/>
</dbReference>
<protein>
    <submittedName>
        <fullName evidence="2">ATP-binding protein</fullName>
    </submittedName>
</protein>
<sequence length="450" mass="51100">MTLCKIPKVTVTTWSVKNVVLAGPTYRKYYERGLSLMKEGQVASIVGQPGMGKTTILKKLEESSKEWIKPIFLDMANKDDLSSEFWTKINETEIRKDSLIRLEGRKKELGYTFWKKLFGVKFWDHVERMCGKVDDVDMRLFCMQYPKNYDGMISLIKDLKEINKVGLLIDEVRETHLPVIHRVINAGLGVPVIMAIPTDSFSRISDLALRRRIEESRISLDDGVTEEDVKEIVETYCGELGDLLLPMINLLWKGKELPSISSILQFLRSESEKAERECGESIECMKNYVEKSMALKNPEEETREMEKRVREALSLLSQEFSIKYIHPRGKRVVDSNGKSVLASLFFLTEDGAYIGTVKLSKDGELPDKADVESILTVNTVEHDKKDYKVLGKLVITNANVNGTNFVTMSTIEVLRIVDGDVDILAEKLKERLRESNLIGKTSANEASNET</sequence>
<dbReference type="Proteomes" id="UP000470772">
    <property type="component" value="Unassembled WGS sequence"/>
</dbReference>
<dbReference type="EMBL" id="WGGD01000005">
    <property type="protein sequence ID" value="MUN29536.1"/>
    <property type="molecule type" value="Genomic_DNA"/>
</dbReference>
<organism evidence="2 3">
    <name type="scientific">Sulfuracidifex metallicus DSM 6482 = JCM 9184</name>
    <dbReference type="NCBI Taxonomy" id="523847"/>
    <lineage>
        <taxon>Archaea</taxon>
        <taxon>Thermoproteota</taxon>
        <taxon>Thermoprotei</taxon>
        <taxon>Sulfolobales</taxon>
        <taxon>Sulfolobaceae</taxon>
        <taxon>Sulfuracidifex</taxon>
    </lineage>
</organism>
<reference evidence="2 3" key="1">
    <citation type="submission" date="2019-10" db="EMBL/GenBank/DDBJ databases">
        <title>Sequencing and Assembly of Multiple Reported Metal-Biooxidizing Members of the Extremely Thermoacidophilic Archaeal Family Sulfolobaceae.</title>
        <authorList>
            <person name="Counts J.A."/>
            <person name="Kelly R.M."/>
        </authorList>
    </citation>
    <scope>NUCLEOTIDE SEQUENCE [LARGE SCALE GENOMIC DNA]</scope>
    <source>
        <strain evidence="2 3">DSM 6482</strain>
    </source>
</reference>
<feature type="domain" description="AAA+ ATPase" evidence="1">
    <location>
        <begin position="39"/>
        <end position="219"/>
    </location>
</feature>
<dbReference type="Gene3D" id="3.40.50.300">
    <property type="entry name" value="P-loop containing nucleotide triphosphate hydrolases"/>
    <property type="match status" value="1"/>
</dbReference>
<gene>
    <name evidence="2" type="ORF">GC250_08820</name>
</gene>
<dbReference type="GO" id="GO:0005524">
    <property type="term" value="F:ATP binding"/>
    <property type="evidence" value="ECO:0007669"/>
    <property type="project" value="UniProtKB-KW"/>
</dbReference>
<dbReference type="AlphaFoldDB" id="A0A6A9QKI7"/>
<keyword evidence="2" id="KW-0547">Nucleotide-binding</keyword>
<dbReference type="OrthoDB" id="34010at2157"/>
<keyword evidence="3" id="KW-1185">Reference proteome</keyword>
<evidence type="ECO:0000313" key="2">
    <source>
        <dbReference type="EMBL" id="MUN29536.1"/>
    </source>
</evidence>
<name>A0A6A9QKI7_SULME</name>
<evidence type="ECO:0000259" key="1">
    <source>
        <dbReference type="SMART" id="SM00382"/>
    </source>
</evidence>
<dbReference type="InterPro" id="IPR003593">
    <property type="entry name" value="AAA+_ATPase"/>
</dbReference>
<keyword evidence="2" id="KW-0067">ATP-binding</keyword>
<dbReference type="RefSeq" id="WP_054838800.1">
    <property type="nucleotide sequence ID" value="NZ_BBBY01000018.1"/>
</dbReference>
<dbReference type="SUPFAM" id="SSF52540">
    <property type="entry name" value="P-loop containing nucleoside triphosphate hydrolases"/>
    <property type="match status" value="1"/>
</dbReference>
<comment type="caution">
    <text evidence="2">The sequence shown here is derived from an EMBL/GenBank/DDBJ whole genome shotgun (WGS) entry which is preliminary data.</text>
</comment>
<accession>A0A6A9QKI7</accession>